<reference evidence="2" key="1">
    <citation type="submission" date="2019-06" db="EMBL/GenBank/DDBJ databases">
        <authorList>
            <person name="Murdoch R.W."/>
            <person name="Fathepure B."/>
        </authorList>
    </citation>
    <scope>NUCLEOTIDE SEQUENCE</scope>
</reference>
<dbReference type="EMBL" id="MN079124">
    <property type="protein sequence ID" value="QEA06093.1"/>
    <property type="molecule type" value="Genomic_DNA"/>
</dbReference>
<protein>
    <submittedName>
        <fullName evidence="2">Isoquinoline 1-oxidoreductase subunit beta</fullName>
        <ecNumber evidence="2">1.3.99.16</ecNumber>
    </submittedName>
</protein>
<evidence type="ECO:0000259" key="1">
    <source>
        <dbReference type="SMART" id="SM01008"/>
    </source>
</evidence>
<dbReference type="InterPro" id="IPR046867">
    <property type="entry name" value="AldOxase/xan_DH_MoCoBD2"/>
</dbReference>
<dbReference type="PIRSF" id="PIRSF036389">
    <property type="entry name" value="IOR_B"/>
    <property type="match status" value="1"/>
</dbReference>
<feature type="domain" description="Aldehyde oxidase/xanthine dehydrogenase a/b hammerhead" evidence="1">
    <location>
        <begin position="217"/>
        <end position="295"/>
    </location>
</feature>
<accession>A0A5B8RDA4</accession>
<organism evidence="2">
    <name type="scientific">uncultured organism</name>
    <dbReference type="NCBI Taxonomy" id="155900"/>
    <lineage>
        <taxon>unclassified sequences</taxon>
        <taxon>environmental samples</taxon>
    </lineage>
</organism>
<dbReference type="NCBIfam" id="TIGR01409">
    <property type="entry name" value="TAT_signal_seq"/>
    <property type="match status" value="1"/>
</dbReference>
<dbReference type="InterPro" id="IPR006311">
    <property type="entry name" value="TAT_signal"/>
</dbReference>
<dbReference type="Gene3D" id="3.90.1170.50">
    <property type="entry name" value="Aldehyde oxidase/xanthine dehydrogenase, a/b hammerhead"/>
    <property type="match status" value="1"/>
</dbReference>
<dbReference type="EC" id="1.3.99.16" evidence="2"/>
<dbReference type="Pfam" id="PF20256">
    <property type="entry name" value="MoCoBD_2"/>
    <property type="match status" value="2"/>
</dbReference>
<dbReference type="Gene3D" id="3.30.365.10">
    <property type="entry name" value="Aldehyde oxidase/xanthine dehydrogenase, molybdopterin binding domain"/>
    <property type="match status" value="4"/>
</dbReference>
<dbReference type="Pfam" id="PF02738">
    <property type="entry name" value="MoCoBD_1"/>
    <property type="match status" value="1"/>
</dbReference>
<dbReference type="InterPro" id="IPR037165">
    <property type="entry name" value="AldOxase/xan_DH_Mopterin-bd_sf"/>
</dbReference>
<name>A0A5B8RDA4_9ZZZZ</name>
<dbReference type="GO" id="GO:0047121">
    <property type="term" value="F:isoquinoline 1-oxidoreductase activity"/>
    <property type="evidence" value="ECO:0007669"/>
    <property type="project" value="UniProtKB-EC"/>
</dbReference>
<dbReference type="PANTHER" id="PTHR47495">
    <property type="entry name" value="ALDEHYDE DEHYDROGENASE"/>
    <property type="match status" value="1"/>
</dbReference>
<dbReference type="AlphaFoldDB" id="A0A5B8RDA4"/>
<sequence length="723" mass="77355">MQQPYSQPFSPSRRRLLKGAGAAGVGLVIGFHWGLGGPRAMAAETESGGWAPNAFVRIAPDDTVTVISKHIEFGQGSYTGVATVLAEELDADWSRVQVAPAPANAELYGNALLGGMQGTGGSTAMASSWDQLRQAGATARAMLVAAAAERWGVPASELSVAQGVVRHAGSGREARFGELAEAAGRREAPKEVRLKDPSSFRLIGHRVPRVDASEKSNGEAQFTLDIYLPDMLTAVMLRPPLFGATLRSLDDSEARKVRGVVDVVRTPRGVAVLAEGFWAAKKGRDALKAEWDDSAAEKRGTEALYEDFAALAREPGATAEAHGDAQAAIDGGTRVIEAEYRFPYLAHAPMEPLDAVIRATGDGYELWAGSQIPTIDQGVVAKTLGVPAEKVAVHTQFAGGSFGRRATPNGDVAMEVAGILKATDGRRPVKLVWTREDDIQGGRYRPLFVHRLRAALDDDGRPVAWQHRLAGQSIMKEMGGLRDNGVDPVSVEGAEDLPYSFEHFAVEGHNPEAGVPVLWWRSVGHTHTAFSTETFMDELAHAAGEDPVAFRLARLGDHDRHRGVLELAADRAGWGKPVPEGRARGVAVHKSFNSYVAQVVEVSKGENGLPRVHRVVCAVDCGVAINPHNIEAQMQSGIGYGLGAALYDEVVLEDGRPKQANFDTYLPTRMTDMPEVEVHIVDSDAAPTGVGEPGTPPVAPAVANAWFALTGERVRRLPFRRNG</sequence>
<dbReference type="InterPro" id="IPR052516">
    <property type="entry name" value="N-heterocyclic_Hydroxylase"/>
</dbReference>
<gene>
    <name evidence="2" type="primary">iorB_1</name>
    <name evidence="2" type="ORF">KBTEX_02422</name>
</gene>
<dbReference type="SUPFAM" id="SSF56003">
    <property type="entry name" value="Molybdenum cofactor-binding domain"/>
    <property type="match status" value="2"/>
</dbReference>
<dbReference type="InterPro" id="IPR008274">
    <property type="entry name" value="AldOxase/xan_DH_MoCoBD1"/>
</dbReference>
<dbReference type="SMART" id="SM01008">
    <property type="entry name" value="Ald_Xan_dh_C"/>
    <property type="match status" value="1"/>
</dbReference>
<proteinExistence type="predicted"/>
<dbReference type="PANTHER" id="PTHR47495:SF2">
    <property type="entry name" value="ALDEHYDE DEHYDROGENASE"/>
    <property type="match status" value="1"/>
</dbReference>
<keyword evidence="2" id="KW-0560">Oxidoreductase</keyword>
<evidence type="ECO:0000313" key="2">
    <source>
        <dbReference type="EMBL" id="QEA06093.1"/>
    </source>
</evidence>
<dbReference type="InterPro" id="IPR012368">
    <property type="entry name" value="OxRdtase_Mopterin-bd_su_IorB"/>
</dbReference>
<dbReference type="InterPro" id="IPR000674">
    <property type="entry name" value="Ald_Oxase/Xan_DH_a/b"/>
</dbReference>
<dbReference type="PROSITE" id="PS51318">
    <property type="entry name" value="TAT"/>
    <property type="match status" value="1"/>
</dbReference>
<dbReference type="InterPro" id="IPR019546">
    <property type="entry name" value="TAT_signal_bac_arc"/>
</dbReference>